<dbReference type="PATRIC" id="fig|294.194.peg.6047"/>
<reference evidence="2 4" key="1">
    <citation type="submission" date="2015-05" db="EMBL/GenBank/DDBJ databases">
        <title>A genomic and transcriptomic approach to investigate the blue pigment phenotype in Pseudomonas fluorescens.</title>
        <authorList>
            <person name="Andreani N.A."/>
            <person name="Cardazzo B."/>
        </authorList>
    </citation>
    <scope>NUCLEOTIDE SEQUENCE [LARGE SCALE GENOMIC DNA]</scope>
    <source>
        <strain evidence="2 4">Ps_22</strain>
    </source>
</reference>
<evidence type="ECO:0000313" key="3">
    <source>
        <dbReference type="EMBL" id="PRW94003.1"/>
    </source>
</evidence>
<evidence type="ECO:0000256" key="1">
    <source>
        <dbReference type="SAM" id="Phobius"/>
    </source>
</evidence>
<feature type="transmembrane region" description="Helical" evidence="1">
    <location>
        <begin position="12"/>
        <end position="33"/>
    </location>
</feature>
<dbReference type="Proteomes" id="UP000061348">
    <property type="component" value="Unassembled WGS sequence"/>
</dbReference>
<keyword evidence="1" id="KW-0812">Transmembrane</keyword>
<dbReference type="AlphaFoldDB" id="A0A120G613"/>
<feature type="transmembrane region" description="Helical" evidence="1">
    <location>
        <begin position="105"/>
        <end position="126"/>
    </location>
</feature>
<organism evidence="2 4">
    <name type="scientific">Pseudomonas fluorescens</name>
    <dbReference type="NCBI Taxonomy" id="294"/>
    <lineage>
        <taxon>Bacteria</taxon>
        <taxon>Pseudomonadati</taxon>
        <taxon>Pseudomonadota</taxon>
        <taxon>Gammaproteobacteria</taxon>
        <taxon>Pseudomonadales</taxon>
        <taxon>Pseudomonadaceae</taxon>
        <taxon>Pseudomonas</taxon>
    </lineage>
</organism>
<dbReference type="RefSeq" id="WP_034125982.1">
    <property type="nucleotide sequence ID" value="NZ_JRXU01000008.1"/>
</dbReference>
<name>A0A120G613_PSEFL</name>
<accession>A0A120G613</accession>
<evidence type="ECO:0000313" key="2">
    <source>
        <dbReference type="EMBL" id="KWV84913.1"/>
    </source>
</evidence>
<comment type="caution">
    <text evidence="2">The sequence shown here is derived from an EMBL/GenBank/DDBJ whole genome shotgun (WGS) entry which is preliminary data.</text>
</comment>
<reference evidence="3 5" key="2">
    <citation type="submission" date="2018-03" db="EMBL/GenBank/DDBJ databases">
        <title>Blue discolouration in mozzarella cheese caused by Pseudomonas fluorescens.</title>
        <authorList>
            <person name="Chiesa F."/>
            <person name="Dalmasso A."/>
            <person name="Lomonaco S."/>
        </authorList>
    </citation>
    <scope>NUCLEOTIDE SEQUENCE [LARGE SCALE GENOMIC DNA]</scope>
    <source>
        <strain evidence="3 5">11293</strain>
    </source>
</reference>
<sequence>MTGIDTWPPWAAIFVLGAPGLLAVAGIAHSLHLSHRHLDALKEALKNSRYIYLWGDSLGKRGLIWSLLEISKIAGMVVWPRAYVLTGDVNPADIETFPARLKRRLIVNMTLMFTSFTWGVVAAMLVKFR</sequence>
<gene>
    <name evidence="3" type="ORF">C7A10_08685</name>
    <name evidence="2" type="ORF">PFLmoz3_05450</name>
</gene>
<proteinExistence type="predicted"/>
<evidence type="ECO:0000313" key="5">
    <source>
        <dbReference type="Proteomes" id="UP000239731"/>
    </source>
</evidence>
<keyword evidence="1" id="KW-1133">Transmembrane helix</keyword>
<protein>
    <submittedName>
        <fullName evidence="2">Uncharacterized protein</fullName>
    </submittedName>
</protein>
<dbReference type="EMBL" id="PVUH01000004">
    <property type="protein sequence ID" value="PRW94003.1"/>
    <property type="molecule type" value="Genomic_DNA"/>
</dbReference>
<dbReference type="Proteomes" id="UP000239731">
    <property type="component" value="Unassembled WGS sequence"/>
</dbReference>
<keyword evidence="1" id="KW-0472">Membrane</keyword>
<evidence type="ECO:0000313" key="4">
    <source>
        <dbReference type="Proteomes" id="UP000061348"/>
    </source>
</evidence>
<dbReference type="EMBL" id="LCYA01000150">
    <property type="protein sequence ID" value="KWV84913.1"/>
    <property type="molecule type" value="Genomic_DNA"/>
</dbReference>